<dbReference type="InterPro" id="IPR016187">
    <property type="entry name" value="CTDL_fold"/>
</dbReference>
<dbReference type="OMA" id="THEHCGH"/>
<dbReference type="PROSITE" id="PS00615">
    <property type="entry name" value="C_TYPE_LECTIN_1"/>
    <property type="match status" value="1"/>
</dbReference>
<keyword evidence="1" id="KW-1015">Disulfide bond</keyword>
<dbReference type="CDD" id="cd00037">
    <property type="entry name" value="CLECT"/>
    <property type="match status" value="1"/>
</dbReference>
<dbReference type="HOGENOM" id="CLU_049894_10_3_1"/>
<sequence>CYLDNEGQLTWEDAREHCVSLGGNLASVAGPDDQRFITELMLSSVRDTHWIGGNEIDRLSGWEWSDGSPFGYFFWKEGEPNDYGGRPEWCIHTNQSNAKWYDQVCTDAKASICKKSGMDIIKY</sequence>
<dbReference type="InterPro" id="IPR001304">
    <property type="entry name" value="C-type_lectin-like"/>
</dbReference>
<dbReference type="OrthoDB" id="418245at2759"/>
<evidence type="ECO:0000313" key="3">
    <source>
        <dbReference type="EMBL" id="ELU09708.1"/>
    </source>
</evidence>
<dbReference type="PANTHER" id="PTHR22803">
    <property type="entry name" value="MANNOSE, PHOSPHOLIPASE, LECTIN RECEPTOR RELATED"/>
    <property type="match status" value="1"/>
</dbReference>
<dbReference type="Gene3D" id="3.10.100.10">
    <property type="entry name" value="Mannose-Binding Protein A, subunit A"/>
    <property type="match status" value="1"/>
</dbReference>
<dbReference type="Pfam" id="PF00059">
    <property type="entry name" value="Lectin_C"/>
    <property type="match status" value="1"/>
</dbReference>
<evidence type="ECO:0000313" key="4">
    <source>
        <dbReference type="EnsemblMetazoa" id="CapteP105205"/>
    </source>
</evidence>
<organism evidence="3">
    <name type="scientific">Capitella teleta</name>
    <name type="common">Polychaete worm</name>
    <dbReference type="NCBI Taxonomy" id="283909"/>
    <lineage>
        <taxon>Eukaryota</taxon>
        <taxon>Metazoa</taxon>
        <taxon>Spiralia</taxon>
        <taxon>Lophotrochozoa</taxon>
        <taxon>Annelida</taxon>
        <taxon>Polychaeta</taxon>
        <taxon>Sedentaria</taxon>
        <taxon>Scolecida</taxon>
        <taxon>Capitellidae</taxon>
        <taxon>Capitella</taxon>
    </lineage>
</organism>
<reference evidence="5" key="1">
    <citation type="submission" date="2012-12" db="EMBL/GenBank/DDBJ databases">
        <authorList>
            <person name="Hellsten U."/>
            <person name="Grimwood J."/>
            <person name="Chapman J.A."/>
            <person name="Shapiro H."/>
            <person name="Aerts A."/>
            <person name="Otillar R.P."/>
            <person name="Terry A.Y."/>
            <person name="Boore J.L."/>
            <person name="Simakov O."/>
            <person name="Marletaz F."/>
            <person name="Cho S.-J."/>
            <person name="Edsinger-Gonzales E."/>
            <person name="Havlak P."/>
            <person name="Kuo D.-H."/>
            <person name="Larsson T."/>
            <person name="Lv J."/>
            <person name="Arendt D."/>
            <person name="Savage R."/>
            <person name="Osoegawa K."/>
            <person name="de Jong P."/>
            <person name="Lindberg D.R."/>
            <person name="Seaver E.C."/>
            <person name="Weisblat D.A."/>
            <person name="Putnam N.H."/>
            <person name="Grigoriev I.V."/>
            <person name="Rokhsar D.S."/>
        </authorList>
    </citation>
    <scope>NUCLEOTIDE SEQUENCE</scope>
    <source>
        <strain evidence="5">I ESC-2004</strain>
    </source>
</reference>
<dbReference type="Proteomes" id="UP000014760">
    <property type="component" value="Unassembled WGS sequence"/>
</dbReference>
<dbReference type="PROSITE" id="PS50041">
    <property type="entry name" value="C_TYPE_LECTIN_2"/>
    <property type="match status" value="1"/>
</dbReference>
<name>R7UU75_CAPTE</name>
<evidence type="ECO:0000256" key="1">
    <source>
        <dbReference type="ARBA" id="ARBA00023157"/>
    </source>
</evidence>
<dbReference type="EMBL" id="KB298022">
    <property type="protein sequence ID" value="ELU09708.1"/>
    <property type="molecule type" value="Genomic_DNA"/>
</dbReference>
<evidence type="ECO:0000313" key="5">
    <source>
        <dbReference type="Proteomes" id="UP000014760"/>
    </source>
</evidence>
<feature type="non-terminal residue" evidence="3">
    <location>
        <position position="1"/>
    </location>
</feature>
<dbReference type="InterPro" id="IPR016186">
    <property type="entry name" value="C-type_lectin-like/link_sf"/>
</dbReference>
<dbReference type="FunCoup" id="R7UU75">
    <property type="interactions" value="21"/>
</dbReference>
<dbReference type="STRING" id="283909.R7UU75"/>
<reference evidence="3 5" key="2">
    <citation type="journal article" date="2013" name="Nature">
        <title>Insights into bilaterian evolution from three spiralian genomes.</title>
        <authorList>
            <person name="Simakov O."/>
            <person name="Marletaz F."/>
            <person name="Cho S.J."/>
            <person name="Edsinger-Gonzales E."/>
            <person name="Havlak P."/>
            <person name="Hellsten U."/>
            <person name="Kuo D.H."/>
            <person name="Larsson T."/>
            <person name="Lv J."/>
            <person name="Arendt D."/>
            <person name="Savage R."/>
            <person name="Osoegawa K."/>
            <person name="de Jong P."/>
            <person name="Grimwood J."/>
            <person name="Chapman J.A."/>
            <person name="Shapiro H."/>
            <person name="Aerts A."/>
            <person name="Otillar R.P."/>
            <person name="Terry A.Y."/>
            <person name="Boore J.L."/>
            <person name="Grigoriev I.V."/>
            <person name="Lindberg D.R."/>
            <person name="Seaver E.C."/>
            <person name="Weisblat D.A."/>
            <person name="Putnam N.H."/>
            <person name="Rokhsar D.S."/>
        </authorList>
    </citation>
    <scope>NUCLEOTIDE SEQUENCE</scope>
    <source>
        <strain evidence="3 5">I ESC-2004</strain>
    </source>
</reference>
<reference evidence="4" key="3">
    <citation type="submission" date="2015-06" db="UniProtKB">
        <authorList>
            <consortium name="EnsemblMetazoa"/>
        </authorList>
    </citation>
    <scope>IDENTIFICATION</scope>
</reference>
<evidence type="ECO:0000259" key="2">
    <source>
        <dbReference type="PROSITE" id="PS50041"/>
    </source>
</evidence>
<dbReference type="InterPro" id="IPR050111">
    <property type="entry name" value="C-type_lectin/snaclec_domain"/>
</dbReference>
<accession>R7UU75</accession>
<gene>
    <name evidence="3" type="ORF">CAPTEDRAFT_105205</name>
</gene>
<dbReference type="SUPFAM" id="SSF56436">
    <property type="entry name" value="C-type lectin-like"/>
    <property type="match status" value="1"/>
</dbReference>
<dbReference type="EnsemblMetazoa" id="CapteT105205">
    <property type="protein sequence ID" value="CapteP105205"/>
    <property type="gene ID" value="CapteG105205"/>
</dbReference>
<dbReference type="AlphaFoldDB" id="R7UU75"/>
<protein>
    <recommendedName>
        <fullName evidence="2">C-type lectin domain-containing protein</fullName>
    </recommendedName>
</protein>
<dbReference type="EMBL" id="AMQN01021022">
    <property type="status" value="NOT_ANNOTATED_CDS"/>
    <property type="molecule type" value="Genomic_DNA"/>
</dbReference>
<dbReference type="InterPro" id="IPR018378">
    <property type="entry name" value="C-type_lectin_CS"/>
</dbReference>
<dbReference type="SMART" id="SM00034">
    <property type="entry name" value="CLECT"/>
    <property type="match status" value="1"/>
</dbReference>
<keyword evidence="5" id="KW-1185">Reference proteome</keyword>
<proteinExistence type="predicted"/>
<feature type="domain" description="C-type lectin" evidence="2">
    <location>
        <begin position="1"/>
        <end position="114"/>
    </location>
</feature>